<feature type="repeat" description="TPR" evidence="3">
    <location>
        <begin position="104"/>
        <end position="137"/>
    </location>
</feature>
<dbReference type="EMBL" id="CASHTH010003194">
    <property type="protein sequence ID" value="CAI8041575.1"/>
    <property type="molecule type" value="Genomic_DNA"/>
</dbReference>
<feature type="repeat" description="TPR" evidence="3">
    <location>
        <begin position="70"/>
        <end position="103"/>
    </location>
</feature>
<dbReference type="Gene3D" id="1.25.40.10">
    <property type="entry name" value="Tetratricopeptide repeat domain"/>
    <property type="match status" value="2"/>
</dbReference>
<feature type="repeat" description="TPR" evidence="3">
    <location>
        <begin position="36"/>
        <end position="69"/>
    </location>
</feature>
<protein>
    <submittedName>
        <fullName evidence="4">Suppressor of RPS4-RLD 1</fullName>
    </submittedName>
</protein>
<gene>
    <name evidence="4" type="ORF">GBAR_LOCUS23100</name>
</gene>
<dbReference type="GO" id="GO:0046813">
    <property type="term" value="P:receptor-mediated virion attachment to host cell"/>
    <property type="evidence" value="ECO:0007669"/>
    <property type="project" value="TreeGrafter"/>
</dbReference>
<dbReference type="PROSITE" id="PS50005">
    <property type="entry name" value="TPR"/>
    <property type="match status" value="3"/>
</dbReference>
<dbReference type="Proteomes" id="UP001174909">
    <property type="component" value="Unassembled WGS sequence"/>
</dbReference>
<name>A0AA35X7Z8_GEOBA</name>
<dbReference type="PROSITE" id="PS50293">
    <property type="entry name" value="TPR_REGION"/>
    <property type="match status" value="1"/>
</dbReference>
<keyword evidence="2 3" id="KW-0802">TPR repeat</keyword>
<dbReference type="InterPro" id="IPR050498">
    <property type="entry name" value="Ycf3"/>
</dbReference>
<evidence type="ECO:0000256" key="2">
    <source>
        <dbReference type="ARBA" id="ARBA00022803"/>
    </source>
</evidence>
<evidence type="ECO:0000256" key="1">
    <source>
        <dbReference type="ARBA" id="ARBA00022737"/>
    </source>
</evidence>
<accession>A0AA35X7Z8</accession>
<evidence type="ECO:0000313" key="4">
    <source>
        <dbReference type="EMBL" id="CAI8041575.1"/>
    </source>
</evidence>
<dbReference type="SMART" id="SM00028">
    <property type="entry name" value="TPR"/>
    <property type="match status" value="4"/>
</dbReference>
<dbReference type="PANTHER" id="PTHR44858">
    <property type="entry name" value="TETRATRICOPEPTIDE REPEAT PROTEIN 6"/>
    <property type="match status" value="1"/>
</dbReference>
<dbReference type="AlphaFoldDB" id="A0AA35X7Z8"/>
<evidence type="ECO:0000256" key="3">
    <source>
        <dbReference type="PROSITE-ProRule" id="PRU00339"/>
    </source>
</evidence>
<comment type="caution">
    <text evidence="4">The sequence shown here is derived from an EMBL/GenBank/DDBJ whole genome shotgun (WGS) entry which is preliminary data.</text>
</comment>
<keyword evidence="1" id="KW-0677">Repeat</keyword>
<dbReference type="Pfam" id="PF13414">
    <property type="entry name" value="TPR_11"/>
    <property type="match status" value="2"/>
</dbReference>
<dbReference type="PANTHER" id="PTHR44858:SF1">
    <property type="entry name" value="UDP-N-ACETYLGLUCOSAMINE--PEPTIDE N-ACETYLGLUCOSAMINYLTRANSFERASE SPINDLY-RELATED"/>
    <property type="match status" value="1"/>
</dbReference>
<dbReference type="InterPro" id="IPR019734">
    <property type="entry name" value="TPR_rpt"/>
</dbReference>
<sequence length="188" mass="21794">MARISISPFHQTISRNCSLESGKTKPLWQGKQSISAETHLRWGYAKYRLDQYQAAIDDYNAAINLKPDFASAYYFRGTVKRSLGQYKEAIEDYDTAINLKSDFTFAYYFRGTIRGDLGEHFIAIQDYDKAIRFKPDYAFAYLRRGIANYLLDRTWAAKKDWNIALELAEQTGNKSLKAKTEKLLKRVE</sequence>
<keyword evidence="5" id="KW-1185">Reference proteome</keyword>
<organism evidence="4 5">
    <name type="scientific">Geodia barretti</name>
    <name type="common">Barrett's horny sponge</name>
    <dbReference type="NCBI Taxonomy" id="519541"/>
    <lineage>
        <taxon>Eukaryota</taxon>
        <taxon>Metazoa</taxon>
        <taxon>Porifera</taxon>
        <taxon>Demospongiae</taxon>
        <taxon>Heteroscleromorpha</taxon>
        <taxon>Tetractinellida</taxon>
        <taxon>Astrophorina</taxon>
        <taxon>Geodiidae</taxon>
        <taxon>Geodia</taxon>
    </lineage>
</organism>
<proteinExistence type="predicted"/>
<dbReference type="SUPFAM" id="SSF48452">
    <property type="entry name" value="TPR-like"/>
    <property type="match status" value="1"/>
</dbReference>
<reference evidence="4" key="1">
    <citation type="submission" date="2023-03" db="EMBL/GenBank/DDBJ databases">
        <authorList>
            <person name="Steffen K."/>
            <person name="Cardenas P."/>
        </authorList>
    </citation>
    <scope>NUCLEOTIDE SEQUENCE</scope>
</reference>
<evidence type="ECO:0000313" key="5">
    <source>
        <dbReference type="Proteomes" id="UP001174909"/>
    </source>
</evidence>
<dbReference type="InterPro" id="IPR011990">
    <property type="entry name" value="TPR-like_helical_dom_sf"/>
</dbReference>